<proteinExistence type="predicted"/>
<sequence>MGKKKGGGVRIKQMGPKQTPPNLNPMEALQIPQEEMVQLPLSPDRSYQVFWPIQESFTMKTEGFQVIYPSYVDSNKSVKEGRRVSLKNSIPCPTVMDLSEALQSMQVRHVIQPYKGYSRDISCQWENPGRIMVDVTNHRKLELLVEMATRMDALPSRETRLVQEAMQKAEEEKAADERSAIAAAAAKSCAPKRITSSTANNKKKGKKGKK</sequence>
<feature type="region of interest" description="Disordered" evidence="5">
    <location>
        <begin position="1"/>
        <end position="24"/>
    </location>
</feature>
<dbReference type="PANTHER" id="PTHR17453">
    <property type="entry name" value="SIGNAL RECOGNITION PARTICLE 19 KD PROTEIN"/>
    <property type="match status" value="1"/>
</dbReference>
<feature type="region of interest" description="Disordered" evidence="5">
    <location>
        <begin position="186"/>
        <end position="210"/>
    </location>
</feature>
<dbReference type="InterPro" id="IPR002778">
    <property type="entry name" value="Signal_recog_particle_SRP19"/>
</dbReference>
<keyword evidence="3" id="KW-0733">Signal recognition particle</keyword>
<accession>A0A8J9TD33</accession>
<evidence type="ECO:0000313" key="6">
    <source>
        <dbReference type="EMBL" id="CAG9291553.1"/>
    </source>
</evidence>
<organism evidence="6">
    <name type="scientific">Phaeodactylum tricornutum</name>
    <name type="common">Diatom</name>
    <dbReference type="NCBI Taxonomy" id="2850"/>
    <lineage>
        <taxon>Eukaryota</taxon>
        <taxon>Sar</taxon>
        <taxon>Stramenopiles</taxon>
        <taxon>Ochrophyta</taxon>
        <taxon>Bacillariophyta</taxon>
        <taxon>Bacillariophyceae</taxon>
        <taxon>Bacillariophycidae</taxon>
        <taxon>Naviculales</taxon>
        <taxon>Phaeodactylaceae</taxon>
        <taxon>Phaeodactylum</taxon>
    </lineage>
</organism>
<reference evidence="6" key="1">
    <citation type="submission" date="2022-02" db="EMBL/GenBank/DDBJ databases">
        <authorList>
            <person name="Giguere J D."/>
        </authorList>
    </citation>
    <scope>NUCLEOTIDE SEQUENCE</scope>
    <source>
        <strain evidence="6">CCAP 1055/1</strain>
    </source>
</reference>
<evidence type="ECO:0000256" key="5">
    <source>
        <dbReference type="SAM" id="MobiDB-lite"/>
    </source>
</evidence>
<evidence type="ECO:0000256" key="1">
    <source>
        <dbReference type="ARBA" id="ARBA00004496"/>
    </source>
</evidence>
<name>A0A8J9TD33_PHATR</name>
<comment type="subcellular location">
    <subcellularLocation>
        <location evidence="1">Cytoplasm</location>
    </subcellularLocation>
</comment>
<gene>
    <name evidence="6" type="ORF">PTTT1_LOCUS47731</name>
</gene>
<evidence type="ECO:0000256" key="3">
    <source>
        <dbReference type="ARBA" id="ARBA00023135"/>
    </source>
</evidence>
<dbReference type="Proteomes" id="UP000836788">
    <property type="component" value="Chromosome 6"/>
</dbReference>
<dbReference type="PANTHER" id="PTHR17453:SF0">
    <property type="entry name" value="SIGNAL RECOGNITION PARTICLE 19 KDA PROTEIN"/>
    <property type="match status" value="1"/>
</dbReference>
<dbReference type="GO" id="GO:0006617">
    <property type="term" value="P:SRP-dependent cotranslational protein targeting to membrane, signal sequence recognition"/>
    <property type="evidence" value="ECO:0007669"/>
    <property type="project" value="TreeGrafter"/>
</dbReference>
<dbReference type="EMBL" id="OU594947">
    <property type="protein sequence ID" value="CAG9291553.1"/>
    <property type="molecule type" value="Genomic_DNA"/>
</dbReference>
<dbReference type="AlphaFoldDB" id="A0A8J9TD33"/>
<dbReference type="SUPFAM" id="SSF69695">
    <property type="entry name" value="SRP19"/>
    <property type="match status" value="1"/>
</dbReference>
<feature type="compositionally biased region" description="Basic residues" evidence="5">
    <location>
        <begin position="201"/>
        <end position="210"/>
    </location>
</feature>
<keyword evidence="2" id="KW-0963">Cytoplasm</keyword>
<evidence type="ECO:0000256" key="4">
    <source>
        <dbReference type="ARBA" id="ARBA00023274"/>
    </source>
</evidence>
<dbReference type="GO" id="GO:0008312">
    <property type="term" value="F:7S RNA binding"/>
    <property type="evidence" value="ECO:0007669"/>
    <property type="project" value="InterPro"/>
</dbReference>
<keyword evidence="4" id="KW-0687">Ribonucleoprotein</keyword>
<dbReference type="Pfam" id="PF01922">
    <property type="entry name" value="SRP19"/>
    <property type="match status" value="1"/>
</dbReference>
<evidence type="ECO:0000256" key="2">
    <source>
        <dbReference type="ARBA" id="ARBA00022490"/>
    </source>
</evidence>
<protein>
    <submittedName>
        <fullName evidence="6">Uncharacterized protein</fullName>
    </submittedName>
</protein>
<dbReference type="InterPro" id="IPR036521">
    <property type="entry name" value="SRP19-like_sf"/>
</dbReference>
<dbReference type="GO" id="GO:0005786">
    <property type="term" value="C:signal recognition particle, endoplasmic reticulum targeting"/>
    <property type="evidence" value="ECO:0007669"/>
    <property type="project" value="UniProtKB-KW"/>
</dbReference>
<dbReference type="Gene3D" id="3.30.56.30">
    <property type="entry name" value="Signal recognition particle, SRP19-like subunit"/>
    <property type="match status" value="1"/>
</dbReference>